<dbReference type="Proteomes" id="UP000479000">
    <property type="component" value="Unassembled WGS sequence"/>
</dbReference>
<evidence type="ECO:0000313" key="2">
    <source>
        <dbReference type="Proteomes" id="UP000479000"/>
    </source>
</evidence>
<organism evidence="1 2">
    <name type="scientific">Nesidiocoris tenuis</name>
    <dbReference type="NCBI Taxonomy" id="355587"/>
    <lineage>
        <taxon>Eukaryota</taxon>
        <taxon>Metazoa</taxon>
        <taxon>Ecdysozoa</taxon>
        <taxon>Arthropoda</taxon>
        <taxon>Hexapoda</taxon>
        <taxon>Insecta</taxon>
        <taxon>Pterygota</taxon>
        <taxon>Neoptera</taxon>
        <taxon>Paraneoptera</taxon>
        <taxon>Hemiptera</taxon>
        <taxon>Heteroptera</taxon>
        <taxon>Panheteroptera</taxon>
        <taxon>Cimicomorpha</taxon>
        <taxon>Miridae</taxon>
        <taxon>Dicyphina</taxon>
        <taxon>Nesidiocoris</taxon>
    </lineage>
</organism>
<dbReference type="EMBL" id="CADCXU010035902">
    <property type="protein sequence ID" value="CAB0020845.1"/>
    <property type="molecule type" value="Genomic_DNA"/>
</dbReference>
<name>A0A6H5HUP9_9HEMI</name>
<reference evidence="1 2" key="1">
    <citation type="submission" date="2020-02" db="EMBL/GenBank/DDBJ databases">
        <authorList>
            <person name="Ferguson B K."/>
        </authorList>
    </citation>
    <scope>NUCLEOTIDE SEQUENCE [LARGE SCALE GENOMIC DNA]</scope>
</reference>
<sequence length="115" mass="12985">PPMADGRAAACERIAHSFRCPPLRNLVSQKLRPRPNEHLHVENVQYHSTRFFVIVWQFAFSDAPALQSDMGCWYINCYHLHCRVQLSVGHDADSVAFCDFVLCGDKRGRGGGNGR</sequence>
<accession>A0A6H5HUP9</accession>
<keyword evidence="2" id="KW-1185">Reference proteome</keyword>
<gene>
    <name evidence="1" type="ORF">NTEN_LOCUS24378</name>
</gene>
<feature type="non-terminal residue" evidence="1">
    <location>
        <position position="1"/>
    </location>
</feature>
<protein>
    <submittedName>
        <fullName evidence="1">Uncharacterized protein</fullName>
    </submittedName>
</protein>
<evidence type="ECO:0000313" key="1">
    <source>
        <dbReference type="EMBL" id="CAB0020845.1"/>
    </source>
</evidence>
<proteinExistence type="predicted"/>
<dbReference type="AlphaFoldDB" id="A0A6H5HUP9"/>